<gene>
    <name evidence="2" type="ORF">INT45_001348</name>
</gene>
<feature type="region of interest" description="Disordered" evidence="1">
    <location>
        <begin position="310"/>
        <end position="361"/>
    </location>
</feature>
<name>A0A8H7RSV6_9FUNG</name>
<evidence type="ECO:0000313" key="2">
    <source>
        <dbReference type="EMBL" id="KAG2216075.1"/>
    </source>
</evidence>
<proteinExistence type="predicted"/>
<feature type="compositionally biased region" description="Low complexity" evidence="1">
    <location>
        <begin position="333"/>
        <end position="347"/>
    </location>
</feature>
<evidence type="ECO:0000313" key="3">
    <source>
        <dbReference type="Proteomes" id="UP000646827"/>
    </source>
</evidence>
<dbReference type="AlphaFoldDB" id="A0A8H7RSV6"/>
<dbReference type="Proteomes" id="UP000646827">
    <property type="component" value="Unassembled WGS sequence"/>
</dbReference>
<organism evidence="2 3">
    <name type="scientific">Circinella minor</name>
    <dbReference type="NCBI Taxonomy" id="1195481"/>
    <lineage>
        <taxon>Eukaryota</taxon>
        <taxon>Fungi</taxon>
        <taxon>Fungi incertae sedis</taxon>
        <taxon>Mucoromycota</taxon>
        <taxon>Mucoromycotina</taxon>
        <taxon>Mucoromycetes</taxon>
        <taxon>Mucorales</taxon>
        <taxon>Lichtheimiaceae</taxon>
        <taxon>Circinella</taxon>
    </lineage>
</organism>
<evidence type="ECO:0000256" key="1">
    <source>
        <dbReference type="SAM" id="MobiDB-lite"/>
    </source>
</evidence>
<dbReference type="EMBL" id="JAEPRB010000461">
    <property type="protein sequence ID" value="KAG2216075.1"/>
    <property type="molecule type" value="Genomic_DNA"/>
</dbReference>
<sequence>MNNEQSQMTFMMFHLEKQPQQQPQQQLGQVNLQLEVLLHFVGAMMNFRESEELEQVESIMRHFILQTKNRYKGYFQIAYNNYEDASGKKGLGAMGDMDILAKDFGIFVKENIQDISMDICEDNWVANYFLKTLGYTITHLKGKESTKDTTGSVSQAMSLMGPSSVVSSSTRASFMSTNSDVGLFVGESAPRSSSSAIDPVSSIPPVPAFSIPAPRYPLPTTTTTTTMPASASATASASASATASASASASASATSTSSLTIVPPAPVPYYNDPSSSMHPPSYNQYFSAQPAISSNAQALFSSNLPSTPTLTPVNTYDHGISSPLPTTPRRHVASIISPNSSSTTNNPRARRVNPKRPSSYR</sequence>
<comment type="caution">
    <text evidence="2">The sequence shown here is derived from an EMBL/GenBank/DDBJ whole genome shotgun (WGS) entry which is preliminary data.</text>
</comment>
<protein>
    <submittedName>
        <fullName evidence="2">Uncharacterized protein</fullName>
    </submittedName>
</protein>
<keyword evidence="3" id="KW-1185">Reference proteome</keyword>
<reference evidence="2 3" key="1">
    <citation type="submission" date="2020-12" db="EMBL/GenBank/DDBJ databases">
        <title>Metabolic potential, ecology and presence of endohyphal bacteria is reflected in genomic diversity of Mucoromycotina.</title>
        <authorList>
            <person name="Muszewska A."/>
            <person name="Okrasinska A."/>
            <person name="Steczkiewicz K."/>
            <person name="Drgas O."/>
            <person name="Orlowska M."/>
            <person name="Perlinska-Lenart U."/>
            <person name="Aleksandrzak-Piekarczyk T."/>
            <person name="Szatraj K."/>
            <person name="Zielenkiewicz U."/>
            <person name="Pilsyk S."/>
            <person name="Malc E."/>
            <person name="Mieczkowski P."/>
            <person name="Kruszewska J.S."/>
            <person name="Biernat P."/>
            <person name="Pawlowska J."/>
        </authorList>
    </citation>
    <scope>NUCLEOTIDE SEQUENCE [LARGE SCALE GENOMIC DNA]</scope>
    <source>
        <strain evidence="2 3">CBS 142.35</strain>
    </source>
</reference>
<accession>A0A8H7RSV6</accession>